<protein>
    <submittedName>
        <fullName evidence="1">Uncharacterized protein</fullName>
    </submittedName>
</protein>
<accession>A0A644YEQ5</accession>
<name>A0A644YEQ5_9ZZZZ</name>
<comment type="caution">
    <text evidence="1">The sequence shown here is derived from an EMBL/GenBank/DDBJ whole genome shotgun (WGS) entry which is preliminary data.</text>
</comment>
<evidence type="ECO:0000313" key="1">
    <source>
        <dbReference type="EMBL" id="MPM26371.1"/>
    </source>
</evidence>
<proteinExistence type="predicted"/>
<sequence length="142" mass="16791">MLGHFTQFRLIPIQNEMIDRCLVLGYAPLRFDIFFAVAVIIQMRFRDVRDDGNGRSHRLDPHQLETRQFHHDIVVCSRYTRHCRCRYADVAGFVGFPYFSARIQQFRNHRRGRGLSVRACHADQSAFEDFRCQFYLGQYGNA</sequence>
<gene>
    <name evidence="1" type="ORF">SDC9_72872</name>
</gene>
<dbReference type="AlphaFoldDB" id="A0A644YEQ5"/>
<dbReference type="EMBL" id="VSSQ01004717">
    <property type="protein sequence ID" value="MPM26371.1"/>
    <property type="molecule type" value="Genomic_DNA"/>
</dbReference>
<organism evidence="1">
    <name type="scientific">bioreactor metagenome</name>
    <dbReference type="NCBI Taxonomy" id="1076179"/>
    <lineage>
        <taxon>unclassified sequences</taxon>
        <taxon>metagenomes</taxon>
        <taxon>ecological metagenomes</taxon>
    </lineage>
</organism>
<reference evidence="1" key="1">
    <citation type="submission" date="2019-08" db="EMBL/GenBank/DDBJ databases">
        <authorList>
            <person name="Kucharzyk K."/>
            <person name="Murdoch R.W."/>
            <person name="Higgins S."/>
            <person name="Loffler F."/>
        </authorList>
    </citation>
    <scope>NUCLEOTIDE SEQUENCE</scope>
</reference>